<dbReference type="Pfam" id="PF14054">
    <property type="entry name" value="DUF4249"/>
    <property type="match status" value="1"/>
</dbReference>
<reference evidence="2" key="1">
    <citation type="journal article" date="2019" name="Int. J. Syst. Evol. Microbiol.">
        <title>The Global Catalogue of Microorganisms (GCM) 10K type strain sequencing project: providing services to taxonomists for standard genome sequencing and annotation.</title>
        <authorList>
            <consortium name="The Broad Institute Genomics Platform"/>
            <consortium name="The Broad Institute Genome Sequencing Center for Infectious Disease"/>
            <person name="Wu L."/>
            <person name="Ma J."/>
        </authorList>
    </citation>
    <scope>NUCLEOTIDE SEQUENCE [LARGE SCALE GENOMIC DNA]</scope>
    <source>
        <strain evidence="2">KACC 12602</strain>
    </source>
</reference>
<organism evidence="1 2">
    <name type="scientific">Adhaeribacter terreus</name>
    <dbReference type="NCBI Taxonomy" id="529703"/>
    <lineage>
        <taxon>Bacteria</taxon>
        <taxon>Pseudomonadati</taxon>
        <taxon>Bacteroidota</taxon>
        <taxon>Cytophagia</taxon>
        <taxon>Cytophagales</taxon>
        <taxon>Hymenobacteraceae</taxon>
        <taxon>Adhaeribacter</taxon>
    </lineage>
</organism>
<keyword evidence="2" id="KW-1185">Reference proteome</keyword>
<name>A0ABW0ECI2_9BACT</name>
<dbReference type="PROSITE" id="PS51257">
    <property type="entry name" value="PROKAR_LIPOPROTEIN"/>
    <property type="match status" value="1"/>
</dbReference>
<evidence type="ECO:0000313" key="2">
    <source>
        <dbReference type="Proteomes" id="UP001596161"/>
    </source>
</evidence>
<evidence type="ECO:0000313" key="1">
    <source>
        <dbReference type="EMBL" id="MFC5270880.1"/>
    </source>
</evidence>
<protein>
    <submittedName>
        <fullName evidence="1">DUF4249 domain-containing protein</fullName>
    </submittedName>
</protein>
<dbReference type="InterPro" id="IPR025345">
    <property type="entry name" value="DUF4249"/>
</dbReference>
<dbReference type="RefSeq" id="WP_378017250.1">
    <property type="nucleotide sequence ID" value="NZ_JBHSKT010000005.1"/>
</dbReference>
<sequence length="295" mass="33200">MKTLSFLTKKLGFGIIWLLLGLGLFSCEPDPIEIELPAHEPKLVIATQVFPDKYLAVQVSKSFSSLAGEGTDLSTDTTFLKTLVVEHALVQITFNGQTETLKHLRNGFYVSRNIPQNFQQRYTLLVRDSVSGLECSAATEMLAPVRFEKLEPEVKRTEKDTTVTLHFTLADPGPKRNFFLISLVGANRKNLLPKNRIGTFNAVQEQIILVNDATFENGRYEGKEKLTLETSDTLVVSLSNISEPYYNYLQLYQKSNSLMNQLTGEPINLPTNIQNGYGFFSAHNPMVQIFKISER</sequence>
<proteinExistence type="predicted"/>
<dbReference type="Proteomes" id="UP001596161">
    <property type="component" value="Unassembled WGS sequence"/>
</dbReference>
<gene>
    <name evidence="1" type="ORF">ACFPIB_09680</name>
</gene>
<dbReference type="EMBL" id="JBHSKT010000005">
    <property type="protein sequence ID" value="MFC5270880.1"/>
    <property type="molecule type" value="Genomic_DNA"/>
</dbReference>
<comment type="caution">
    <text evidence="1">The sequence shown here is derived from an EMBL/GenBank/DDBJ whole genome shotgun (WGS) entry which is preliminary data.</text>
</comment>
<accession>A0ABW0ECI2</accession>